<evidence type="ECO:0000256" key="2">
    <source>
        <dbReference type="SAM" id="Phobius"/>
    </source>
</evidence>
<keyword evidence="2" id="KW-1133">Transmembrane helix</keyword>
<dbReference type="Proteomes" id="UP000751190">
    <property type="component" value="Unassembled WGS sequence"/>
</dbReference>
<feature type="transmembrane region" description="Helical" evidence="2">
    <location>
        <begin position="163"/>
        <end position="185"/>
    </location>
</feature>
<proteinExistence type="predicted"/>
<protein>
    <submittedName>
        <fullName evidence="3">Uncharacterized protein</fullName>
    </submittedName>
</protein>
<keyword evidence="2" id="KW-0472">Membrane</keyword>
<evidence type="ECO:0000256" key="1">
    <source>
        <dbReference type="SAM" id="MobiDB-lite"/>
    </source>
</evidence>
<reference evidence="3" key="1">
    <citation type="submission" date="2021-05" db="EMBL/GenBank/DDBJ databases">
        <title>The genome of the haptophyte Pavlova lutheri (Diacronema luteri, Pavlovales) - a model for lipid biosynthesis in eukaryotic algae.</title>
        <authorList>
            <person name="Hulatt C.J."/>
            <person name="Posewitz M.C."/>
        </authorList>
    </citation>
    <scope>NUCLEOTIDE SEQUENCE</scope>
    <source>
        <strain evidence="3">NIVA-4/92</strain>
    </source>
</reference>
<name>A0A8J5XE74_DIALT</name>
<comment type="caution">
    <text evidence="3">The sequence shown here is derived from an EMBL/GenBank/DDBJ whole genome shotgun (WGS) entry which is preliminary data.</text>
</comment>
<organism evidence="3 4">
    <name type="scientific">Diacronema lutheri</name>
    <name type="common">Unicellular marine alga</name>
    <name type="synonym">Monochrysis lutheri</name>
    <dbReference type="NCBI Taxonomy" id="2081491"/>
    <lineage>
        <taxon>Eukaryota</taxon>
        <taxon>Haptista</taxon>
        <taxon>Haptophyta</taxon>
        <taxon>Pavlovophyceae</taxon>
        <taxon>Pavlovales</taxon>
        <taxon>Pavlovaceae</taxon>
        <taxon>Diacronema</taxon>
    </lineage>
</organism>
<gene>
    <name evidence="3" type="ORF">KFE25_003699</name>
</gene>
<keyword evidence="4" id="KW-1185">Reference proteome</keyword>
<sequence>MLAALFVACTFSMRCAERRAILVGAPAIGELIARAPPPPPPVARRARSPAGQRTPSDAAAVLADAHHTACGLCVRHRCTAWHGYNCAAHYAFSDPQGSQLVACTCSCCHKQCRPAGCAGVALPLVSQREPCDDDSPARAIRGSTNRVPRERAILVDPTGRAPVLLFLLCAFLCVGLAACLFGVVVDTGRQGRGGVPPAAFSA</sequence>
<keyword evidence="2" id="KW-0812">Transmembrane</keyword>
<dbReference type="AlphaFoldDB" id="A0A8J5XE74"/>
<accession>A0A8J5XE74</accession>
<evidence type="ECO:0000313" key="4">
    <source>
        <dbReference type="Proteomes" id="UP000751190"/>
    </source>
</evidence>
<feature type="region of interest" description="Disordered" evidence="1">
    <location>
        <begin position="34"/>
        <end position="56"/>
    </location>
</feature>
<evidence type="ECO:0000313" key="3">
    <source>
        <dbReference type="EMBL" id="KAG8461130.1"/>
    </source>
</evidence>
<dbReference type="EMBL" id="JAGTXO010000028">
    <property type="protein sequence ID" value="KAG8461130.1"/>
    <property type="molecule type" value="Genomic_DNA"/>
</dbReference>